<dbReference type="CDD" id="cd15777">
    <property type="entry name" value="CRBN_C_like"/>
    <property type="match status" value="1"/>
</dbReference>
<evidence type="ECO:0000256" key="6">
    <source>
        <dbReference type="ARBA" id="ARBA00022786"/>
    </source>
</evidence>
<comment type="pathway">
    <text evidence="2">Protein modification; protein ubiquitination.</text>
</comment>
<evidence type="ECO:0000256" key="9">
    <source>
        <dbReference type="ARBA" id="ARBA00030079"/>
    </source>
</evidence>
<dbReference type="InterPro" id="IPR034750">
    <property type="entry name" value="CULT"/>
</dbReference>
<feature type="region of interest" description="Disordered" evidence="12">
    <location>
        <begin position="1"/>
        <end position="24"/>
    </location>
</feature>
<dbReference type="InterPro" id="IPR009719">
    <property type="entry name" value="GIP1_N"/>
</dbReference>
<dbReference type="PANTHER" id="PTHR46445:SF3">
    <property type="entry name" value="RNA POLYMERASE II DEGRADATION FACTOR-LIKE PROTEIN (DUF1296)-RELATED"/>
    <property type="match status" value="1"/>
</dbReference>
<keyword evidence="7" id="KW-0862">Zinc</keyword>
<feature type="domain" description="CULT" evidence="14">
    <location>
        <begin position="1165"/>
        <end position="1270"/>
    </location>
</feature>
<dbReference type="Pfam" id="PF06972">
    <property type="entry name" value="GIP1_N"/>
    <property type="match status" value="1"/>
</dbReference>
<dbReference type="Proteomes" id="UP000596661">
    <property type="component" value="Chromosome 9"/>
</dbReference>
<comment type="function">
    <text evidence="10">Substrate recognition component of a DCX (DDB1-CUL4-X-box) E3 protein ligase complex that mediates the ubiquitination and subsequent proteasomal degradation of target proteins. Has an essential role in mediating growth by negatively regulating insulin signaling. It also has a role in maintaining presynaptic function in the neuromuscular junction synapses of third-instar larvae.</text>
</comment>
<proteinExistence type="inferred from homology"/>
<evidence type="ECO:0000256" key="4">
    <source>
        <dbReference type="ARBA" id="ARBA00014394"/>
    </source>
</evidence>
<feature type="domain" description="Lon N-terminal" evidence="13">
    <location>
        <begin position="884"/>
        <end position="1166"/>
    </location>
</feature>
<feature type="compositionally biased region" description="Polar residues" evidence="12">
    <location>
        <begin position="156"/>
        <end position="175"/>
    </location>
</feature>
<dbReference type="SUPFAM" id="SSF88697">
    <property type="entry name" value="PUA domain-like"/>
    <property type="match status" value="1"/>
</dbReference>
<evidence type="ECO:0000259" key="13">
    <source>
        <dbReference type="PROSITE" id="PS51787"/>
    </source>
</evidence>
<evidence type="ECO:0000256" key="8">
    <source>
        <dbReference type="ARBA" id="ARBA00023242"/>
    </source>
</evidence>
<dbReference type="PROSITE" id="PS51788">
    <property type="entry name" value="CULT"/>
    <property type="match status" value="1"/>
</dbReference>
<dbReference type="Gene3D" id="1.20.58.1480">
    <property type="match status" value="1"/>
</dbReference>
<dbReference type="PANTHER" id="PTHR46445">
    <property type="entry name" value="RNA POLYMERASE II DEGRADATION FACTOR-LIKE PROTEIN (DUF1296)"/>
    <property type="match status" value="1"/>
</dbReference>
<keyword evidence="6" id="KW-0833">Ubl conjugation pathway</keyword>
<feature type="compositionally biased region" description="Polar residues" evidence="12">
    <location>
        <begin position="183"/>
        <end position="199"/>
    </location>
</feature>
<sequence>MSGKGGNNGKGIISSNSSGILSSIPPASRKIVQSLKEIVNNCTEQEIYAMLKDCNMDPNEAVNRLLAQDPFHEVKSKREKKKENKDTTDLRPRGTSSSSNHRGGKGGGDRYSGRGGSSQFSSNDSGAYHGKPAYKKENGSHGYLGSSSSASGVTGNNTNRRPPPSYSDSVSSENKTWPVGSTDGISSTPQPPSGFQSSWLGVPGQVSMADIVKMGRPQPKVSAPSNPPNHGVHHQTVPAPPSAHHNLHLSQDHGSKDSEFHSERGLIQSENIGPNDEWPSIEQPQAASLPSVMDRSEDTESYANNSTNLPVDGASQHLKSQLEEDQVDENDLEETLNAPHIGHASVSGRNMQEDESVGAPVFENNSYEDMSSYQGHGHTYDHNKAEDSVSSMAANLEQLSLQKDDRGAQPEEDVPSVVIPNHLQLHTPDCLNLSFGSFGSTANTAISGSGSFAPRSMNSNLEETSASVDVPAIDTRNTEFYGDEHLGTSDGNMIHRTGANAGEYETSSVPQTEAMKQETSEADQGNQYAFPSSAPGFTYENSQQLNGAFSHPQTSAQMQNLASFSNVMQGYTNQLPSTLLASSVQTGREDLAYSPFPVTQLPTKYNNGASSISGPTMSMPEALRAASMSAPQPTQQNVPGGNVATGPALPQHLAVHPYSQTLPFAGNMMSYPFLPPQTYNPYMASAFQQSFANNTYHQSLAAVLPQYKSSVSVSSLPQSAAIASAYGFGSSTSIPGGNFTVNPPTAQTGTTIGYEDVLSSQYKEASHLMSLQQQQNDNSAMWVHGPGSRAMSAVPASTYYGFQEWVFCHSDSGLDPFELLPDPFLFLSRPKCNGSAQVSNGLGPTCSVYIPIYLASLHTYLGNVEDTHHRVKVGFLEGGDIFNLPIFYLEGVVLFPEATLPLRVIEPNYIIAIERVLTRAADNDVSSSTIGVVRAYRDDDDRRRRTRTTASFSCVGTTAEIRQYRRLEDGSLNIVTRGKNRFRLKRRYIDSEGVPCGEIQIIEEDLPLKTPIDALGDRLLPLNKDDLVSDESFESSLSLAERRVHRSAIASCSELTENDSDFGLGKSSRRDSEHNINQLRRIPRTFWPFWVYRMYDSYCLAQKASDMWKQIVGAPSMEGLVKKPDLLSFYIASKIPVSESTRQELLEIDGISYRLRREIELLESLNLLKCRNCEAVIARRSDMLVMSSDGPLGAYVNSYGFVHEVITLYRAHDLTLIGTPESEYSWFPGYAWTIADCAACGTQMGWLFTATKKNLKPRLFWGIRSSQVSI</sequence>
<feature type="compositionally biased region" description="Low complexity" evidence="12">
    <location>
        <begin position="10"/>
        <end position="24"/>
    </location>
</feature>
<dbReference type="InterPro" id="IPR009060">
    <property type="entry name" value="UBA-like_sf"/>
</dbReference>
<reference evidence="15" key="2">
    <citation type="submission" date="2021-03" db="UniProtKB">
        <authorList>
            <consortium name="EnsemblPlants"/>
        </authorList>
    </citation>
    <scope>IDENTIFICATION</scope>
</reference>
<keyword evidence="8" id="KW-0539">Nucleus</keyword>
<organism evidence="15 16">
    <name type="scientific">Cannabis sativa</name>
    <name type="common">Hemp</name>
    <name type="synonym">Marijuana</name>
    <dbReference type="NCBI Taxonomy" id="3483"/>
    <lineage>
        <taxon>Eukaryota</taxon>
        <taxon>Viridiplantae</taxon>
        <taxon>Streptophyta</taxon>
        <taxon>Embryophyta</taxon>
        <taxon>Tracheophyta</taxon>
        <taxon>Spermatophyta</taxon>
        <taxon>Magnoliopsida</taxon>
        <taxon>eudicotyledons</taxon>
        <taxon>Gunneridae</taxon>
        <taxon>Pentapetalae</taxon>
        <taxon>rosids</taxon>
        <taxon>fabids</taxon>
        <taxon>Rosales</taxon>
        <taxon>Cannabaceae</taxon>
        <taxon>Cannabis</taxon>
    </lineage>
</organism>
<keyword evidence="16" id="KW-1185">Reference proteome</keyword>
<protein>
    <recommendedName>
        <fullName evidence="4">Protein cereblon</fullName>
    </recommendedName>
    <alternativeName>
        <fullName evidence="9">Protein ohgata</fullName>
    </alternativeName>
</protein>
<evidence type="ECO:0000313" key="16">
    <source>
        <dbReference type="Proteomes" id="UP000596661"/>
    </source>
</evidence>
<reference evidence="15" key="1">
    <citation type="submission" date="2018-11" db="EMBL/GenBank/DDBJ databases">
        <authorList>
            <person name="Grassa J C."/>
        </authorList>
    </citation>
    <scope>NUCLEOTIDE SEQUENCE [LARGE SCALE GENOMIC DNA]</scope>
</reference>
<dbReference type="AlphaFoldDB" id="A0A803QEZ0"/>
<comment type="similarity">
    <text evidence="3">Belongs to the CRBN family.</text>
</comment>
<dbReference type="GO" id="GO:0016567">
    <property type="term" value="P:protein ubiquitination"/>
    <property type="evidence" value="ECO:0007669"/>
    <property type="project" value="UniProtKB-UniPathway"/>
</dbReference>
<dbReference type="Pfam" id="PF02190">
    <property type="entry name" value="LON_substr_bdg"/>
    <property type="match status" value="1"/>
</dbReference>
<dbReference type="InterPro" id="IPR003111">
    <property type="entry name" value="Lon_prtase_N"/>
</dbReference>
<evidence type="ECO:0000256" key="10">
    <source>
        <dbReference type="ARBA" id="ARBA00046075"/>
    </source>
</evidence>
<evidence type="ECO:0000256" key="2">
    <source>
        <dbReference type="ARBA" id="ARBA00004906"/>
    </source>
</evidence>
<evidence type="ECO:0000256" key="1">
    <source>
        <dbReference type="ARBA" id="ARBA00004123"/>
    </source>
</evidence>
<dbReference type="InterPro" id="IPR046336">
    <property type="entry name" value="Lon_prtase_N_sf"/>
</dbReference>
<dbReference type="InterPro" id="IPR004910">
    <property type="entry name" value="Yippee/Mis18/Cereblon"/>
</dbReference>
<feature type="region of interest" description="Disordered" evidence="12">
    <location>
        <begin position="68"/>
        <end position="313"/>
    </location>
</feature>
<dbReference type="FunFam" id="1.20.58.1480:FF:000007">
    <property type="entry name" value="Lon protease homolog"/>
    <property type="match status" value="1"/>
</dbReference>
<evidence type="ECO:0000256" key="11">
    <source>
        <dbReference type="ARBA" id="ARBA00046796"/>
    </source>
</evidence>
<dbReference type="FunFam" id="2.170.150.20:FF:000005">
    <property type="entry name" value="Blast:Protein cereblon homolog"/>
    <property type="match status" value="1"/>
</dbReference>
<feature type="region of interest" description="Disordered" evidence="12">
    <location>
        <begin position="515"/>
        <end position="542"/>
    </location>
</feature>
<dbReference type="UniPathway" id="UPA00143"/>
<comment type="subunit">
    <text evidence="11">Likely a component of a DCX (DDB1-CUL4-X-box) protein ligase complex. May interact with pic/DDB1.</text>
</comment>
<name>A0A803QEZ0_CANSA</name>
<evidence type="ECO:0000259" key="14">
    <source>
        <dbReference type="PROSITE" id="PS51788"/>
    </source>
</evidence>
<evidence type="ECO:0000256" key="7">
    <source>
        <dbReference type="ARBA" id="ARBA00022833"/>
    </source>
</evidence>
<dbReference type="EnsemblPlants" id="evm.model.09.1601">
    <property type="protein sequence ID" value="cds.evm.model.09.1601"/>
    <property type="gene ID" value="evm.TU.09.1601"/>
</dbReference>
<dbReference type="Gene3D" id="2.170.150.20">
    <property type="entry name" value="Peptide methionine sulfoxide reductase"/>
    <property type="match status" value="1"/>
</dbReference>
<keyword evidence="5" id="KW-0479">Metal-binding</keyword>
<dbReference type="InterPro" id="IPR015947">
    <property type="entry name" value="PUA-like_sf"/>
</dbReference>
<dbReference type="PROSITE" id="PS51787">
    <property type="entry name" value="LON_N"/>
    <property type="match status" value="1"/>
</dbReference>
<dbReference type="GO" id="GO:0046872">
    <property type="term" value="F:metal ion binding"/>
    <property type="evidence" value="ECO:0007669"/>
    <property type="project" value="UniProtKB-KW"/>
</dbReference>
<dbReference type="EMBL" id="UZAU01000772">
    <property type="status" value="NOT_ANNOTATED_CDS"/>
    <property type="molecule type" value="Genomic_DNA"/>
</dbReference>
<dbReference type="Gramene" id="evm.model.09.1601">
    <property type="protein sequence ID" value="cds.evm.model.09.1601"/>
    <property type="gene ID" value="evm.TU.09.1601"/>
</dbReference>
<comment type="subcellular location">
    <subcellularLocation>
        <location evidence="1">Nucleus</location>
    </subcellularLocation>
</comment>
<dbReference type="SMART" id="SM00464">
    <property type="entry name" value="LON"/>
    <property type="match status" value="1"/>
</dbReference>
<dbReference type="Gene3D" id="2.30.130.40">
    <property type="entry name" value="LON domain-like"/>
    <property type="match status" value="1"/>
</dbReference>
<dbReference type="GO" id="GO:0005634">
    <property type="term" value="C:nucleus"/>
    <property type="evidence" value="ECO:0007669"/>
    <property type="project" value="UniProtKB-SubCell"/>
</dbReference>
<feature type="compositionally biased region" description="Basic and acidic residues" evidence="12">
    <location>
        <begin position="70"/>
        <end position="92"/>
    </location>
</feature>
<evidence type="ECO:0000256" key="12">
    <source>
        <dbReference type="SAM" id="MobiDB-lite"/>
    </source>
</evidence>
<feature type="compositionally biased region" description="Low complexity" evidence="12">
    <location>
        <begin position="140"/>
        <end position="155"/>
    </location>
</feature>
<feature type="compositionally biased region" description="Basic and acidic residues" evidence="12">
    <location>
        <begin position="250"/>
        <end position="264"/>
    </location>
</feature>
<evidence type="ECO:0000256" key="3">
    <source>
        <dbReference type="ARBA" id="ARBA00005293"/>
    </source>
</evidence>
<evidence type="ECO:0000256" key="5">
    <source>
        <dbReference type="ARBA" id="ARBA00022723"/>
    </source>
</evidence>
<dbReference type="Pfam" id="PF03226">
    <property type="entry name" value="Yippee-Mis18"/>
    <property type="match status" value="1"/>
</dbReference>
<evidence type="ECO:0000313" key="15">
    <source>
        <dbReference type="EnsemblPlants" id="cds.evm.model.09.1601"/>
    </source>
</evidence>
<dbReference type="SUPFAM" id="SSF46934">
    <property type="entry name" value="UBA-like"/>
    <property type="match status" value="1"/>
</dbReference>
<accession>A0A803QEZ0</accession>